<feature type="compositionally biased region" description="Polar residues" evidence="1">
    <location>
        <begin position="96"/>
        <end position="127"/>
    </location>
</feature>
<dbReference type="EMBL" id="JBEAFC010000007">
    <property type="protein sequence ID" value="KAL1548365.1"/>
    <property type="molecule type" value="Genomic_DNA"/>
</dbReference>
<sequence length="322" mass="36320">MSKHYDNWERLVVAVLRRQHDREIAQRRSTNSSAFSSRSSSFNCEFYDQLHGAIIKYSNNQNFPFSSSSTVSNSLASDKQGGEITTERKKKFPQLKRQQTTPASWQRPSSGSKSRFLNPSRSKNTYMNYAPPSRPSWCKQSYLEDERNAKKSYMVGAKDVIITFGNDSGNWEWRFDDDDFREVAELRSSWTLDVGAKMGAGLLKARSVYAAYLVYKLTETAEGLESAKGIIRFVDDKSDMEDVGERVVHLHPAGAERGEGWMEVEIGFFYVGRDDGAVEARLLDSKGLKCGLIVQGIAFRPCSAYTGTPLLSSKFKSTQVWA</sequence>
<feature type="region of interest" description="Disordered" evidence="1">
    <location>
        <begin position="68"/>
        <end position="129"/>
    </location>
</feature>
<dbReference type="Pfam" id="PF14299">
    <property type="entry name" value="PP2"/>
    <property type="match status" value="1"/>
</dbReference>
<evidence type="ECO:0000313" key="3">
    <source>
        <dbReference type="Proteomes" id="UP001567538"/>
    </source>
</evidence>
<keyword evidence="3" id="KW-1185">Reference proteome</keyword>
<dbReference type="PANTHER" id="PTHR32278:SF130">
    <property type="entry name" value="F-BOX DOMAIN-CONTAINING PROTEIN"/>
    <property type="match status" value="1"/>
</dbReference>
<evidence type="ECO:0000256" key="1">
    <source>
        <dbReference type="SAM" id="MobiDB-lite"/>
    </source>
</evidence>
<feature type="compositionally biased region" description="Low complexity" evidence="1">
    <location>
        <begin position="68"/>
        <end position="77"/>
    </location>
</feature>
<protein>
    <submittedName>
        <fullName evidence="2">F-box protein PP2-B12</fullName>
    </submittedName>
</protein>
<proteinExistence type="predicted"/>
<dbReference type="Proteomes" id="UP001567538">
    <property type="component" value="Unassembled WGS sequence"/>
</dbReference>
<organism evidence="2 3">
    <name type="scientific">Salvia divinorum</name>
    <name type="common">Maria pastora</name>
    <name type="synonym">Diviner's sage</name>
    <dbReference type="NCBI Taxonomy" id="28513"/>
    <lineage>
        <taxon>Eukaryota</taxon>
        <taxon>Viridiplantae</taxon>
        <taxon>Streptophyta</taxon>
        <taxon>Embryophyta</taxon>
        <taxon>Tracheophyta</taxon>
        <taxon>Spermatophyta</taxon>
        <taxon>Magnoliopsida</taxon>
        <taxon>eudicotyledons</taxon>
        <taxon>Gunneridae</taxon>
        <taxon>Pentapetalae</taxon>
        <taxon>asterids</taxon>
        <taxon>lamiids</taxon>
        <taxon>Lamiales</taxon>
        <taxon>Lamiaceae</taxon>
        <taxon>Nepetoideae</taxon>
        <taxon>Mentheae</taxon>
        <taxon>Salviinae</taxon>
        <taxon>Salvia</taxon>
        <taxon>Salvia subgen. Calosphace</taxon>
    </lineage>
</organism>
<gene>
    <name evidence="2" type="ORF">AAHA92_16607</name>
</gene>
<accession>A0ABD1GW28</accession>
<name>A0ABD1GW28_SALDI</name>
<dbReference type="PANTHER" id="PTHR32278">
    <property type="entry name" value="F-BOX DOMAIN-CONTAINING PROTEIN"/>
    <property type="match status" value="1"/>
</dbReference>
<evidence type="ECO:0000313" key="2">
    <source>
        <dbReference type="EMBL" id="KAL1548365.1"/>
    </source>
</evidence>
<dbReference type="InterPro" id="IPR025886">
    <property type="entry name" value="PP2-like"/>
</dbReference>
<dbReference type="AlphaFoldDB" id="A0ABD1GW28"/>
<comment type="caution">
    <text evidence="2">The sequence shown here is derived from an EMBL/GenBank/DDBJ whole genome shotgun (WGS) entry which is preliminary data.</text>
</comment>
<reference evidence="2 3" key="1">
    <citation type="submission" date="2024-06" db="EMBL/GenBank/DDBJ databases">
        <title>A chromosome level genome sequence of Diviner's sage (Salvia divinorum).</title>
        <authorList>
            <person name="Ford S.A."/>
            <person name="Ro D.-K."/>
            <person name="Ness R.W."/>
            <person name="Phillips M.A."/>
        </authorList>
    </citation>
    <scope>NUCLEOTIDE SEQUENCE [LARGE SCALE GENOMIC DNA]</scope>
    <source>
        <strain evidence="2">SAF-2024a</strain>
        <tissue evidence="2">Leaf</tissue>
    </source>
</reference>